<evidence type="ECO:0000313" key="3">
    <source>
        <dbReference type="Proteomes" id="UP001139516"/>
    </source>
</evidence>
<accession>A0A9X1Y965</accession>
<feature type="region of interest" description="Disordered" evidence="1">
    <location>
        <begin position="1"/>
        <end position="20"/>
    </location>
</feature>
<dbReference type="RefSeq" id="WP_248666744.1">
    <property type="nucleotide sequence ID" value="NZ_JALPRX010000035.1"/>
</dbReference>
<organism evidence="2 3">
    <name type="scientific">Roseomonas acroporae</name>
    <dbReference type="NCBI Taxonomy" id="2937791"/>
    <lineage>
        <taxon>Bacteria</taxon>
        <taxon>Pseudomonadati</taxon>
        <taxon>Pseudomonadota</taxon>
        <taxon>Alphaproteobacteria</taxon>
        <taxon>Acetobacterales</taxon>
        <taxon>Roseomonadaceae</taxon>
        <taxon>Roseomonas</taxon>
    </lineage>
</organism>
<keyword evidence="3" id="KW-1185">Reference proteome</keyword>
<evidence type="ECO:0000256" key="1">
    <source>
        <dbReference type="SAM" id="MobiDB-lite"/>
    </source>
</evidence>
<name>A0A9X1Y965_9PROT</name>
<reference evidence="2" key="1">
    <citation type="submission" date="2022-04" db="EMBL/GenBank/DDBJ databases">
        <title>Roseomonas acroporae sp. nov., isolated from coral Acropora digitifera.</title>
        <authorList>
            <person name="Sun H."/>
        </authorList>
    </citation>
    <scope>NUCLEOTIDE SEQUENCE</scope>
    <source>
        <strain evidence="2">NAR14</strain>
    </source>
</reference>
<sequence>MYAGSYRQGSANGLPGGARGSATALRLVGSEAADPTLAAIEAELTDAWRRFREAGVRGVFGEMLAAELHASSLAEALGALFEARGLDAGAAALAAAECRRQGMRDAG</sequence>
<dbReference type="AlphaFoldDB" id="A0A9X1Y965"/>
<gene>
    <name evidence="2" type="ORF">M0638_09545</name>
</gene>
<dbReference type="Proteomes" id="UP001139516">
    <property type="component" value="Unassembled WGS sequence"/>
</dbReference>
<dbReference type="EMBL" id="JALPRX010000035">
    <property type="protein sequence ID" value="MCK8784625.1"/>
    <property type="molecule type" value="Genomic_DNA"/>
</dbReference>
<evidence type="ECO:0000313" key="2">
    <source>
        <dbReference type="EMBL" id="MCK8784625.1"/>
    </source>
</evidence>
<protein>
    <submittedName>
        <fullName evidence="2">Uncharacterized protein</fullName>
    </submittedName>
</protein>
<comment type="caution">
    <text evidence="2">The sequence shown here is derived from an EMBL/GenBank/DDBJ whole genome shotgun (WGS) entry which is preliminary data.</text>
</comment>
<proteinExistence type="predicted"/>